<gene>
    <name evidence="3" type="ORF">DJFAAGMI_01238</name>
</gene>
<accession>A0ABS5LQD8</accession>
<comment type="caution">
    <text evidence="3">The sequence shown here is derived from an EMBL/GenBank/DDBJ whole genome shotgun (WGS) entry which is preliminary data.</text>
</comment>
<name>A0ABS5LQD8_9BURK</name>
<dbReference type="SUPFAM" id="SSF53850">
    <property type="entry name" value="Periplasmic binding protein-like II"/>
    <property type="match status" value="1"/>
</dbReference>
<organism evidence="3 4">
    <name type="scientific">Comamonas brasiliensis</name>
    <dbReference type="NCBI Taxonomy" id="1812482"/>
    <lineage>
        <taxon>Bacteria</taxon>
        <taxon>Pseudomonadati</taxon>
        <taxon>Pseudomonadota</taxon>
        <taxon>Betaproteobacteria</taxon>
        <taxon>Burkholderiales</taxon>
        <taxon>Comamonadaceae</taxon>
        <taxon>Comamonas</taxon>
    </lineage>
</organism>
<feature type="chain" id="PRO_5047369164" description="Tripartite tricarboxylate transporter substrate binding protein" evidence="2">
    <location>
        <begin position="33"/>
        <end position="332"/>
    </location>
</feature>
<dbReference type="Gene3D" id="3.40.190.10">
    <property type="entry name" value="Periplasmic binding protein-like II"/>
    <property type="match status" value="1"/>
</dbReference>
<dbReference type="RefSeq" id="WP_211456366.1">
    <property type="nucleotide sequence ID" value="NZ_JAANES010000001.1"/>
</dbReference>
<evidence type="ECO:0000313" key="4">
    <source>
        <dbReference type="Proteomes" id="UP001647436"/>
    </source>
</evidence>
<evidence type="ECO:0000256" key="2">
    <source>
        <dbReference type="SAM" id="SignalP"/>
    </source>
</evidence>
<reference evidence="3 4" key="1">
    <citation type="submission" date="2020-03" db="EMBL/GenBank/DDBJ databases">
        <title>The role of nitrogen metabolism on polyethylene biodegradation.</title>
        <authorList>
            <person name="Peixoto J."/>
            <person name="Vizzotto C.S."/>
            <person name="Ramos A."/>
            <person name="Alves G."/>
            <person name="Steindorff A."/>
            <person name="Kruger R."/>
        </authorList>
    </citation>
    <scope>NUCLEOTIDE SEQUENCE [LARGE SCALE GENOMIC DNA]</scope>
    <source>
        <strain evidence="3 4">PE63</strain>
    </source>
</reference>
<comment type="similarity">
    <text evidence="1">Belongs to the UPF0065 (bug) family.</text>
</comment>
<evidence type="ECO:0000313" key="3">
    <source>
        <dbReference type="EMBL" id="MBS3018506.1"/>
    </source>
</evidence>
<sequence>MKKPDSIFRRHALVLSLGSLCVGTFAMGAARAADQRVVTLLVPYPAGGLSDSIARAISTALGRALNQQVIVDNLGGVSGSLAAQKVLNAPADGHMIFLGSPNEVILSPMINAAVKLRAEDFRMLGQVAVNPLVLLTRATLPVRNVDEFIAYAKSQDKGLSYGSVGMGSMYHLLAESMAQQTQIHVTHVPYKGMAPMVQDVGGNSIDFAILPYATSFKGMSEQGRLRLIGWLAPTRSELDPSVPALGEGKILKNFSHSTWAGLMVSRRTPEDMVVRLNKALTEVLRDPEVRHQIAATGSEAPQPQTLAEAERKLKEDTVKFRAMAKNIQLQPQ</sequence>
<dbReference type="Proteomes" id="UP001647436">
    <property type="component" value="Unassembled WGS sequence"/>
</dbReference>
<dbReference type="CDD" id="cd07012">
    <property type="entry name" value="PBP2_Bug_TTT"/>
    <property type="match status" value="1"/>
</dbReference>
<dbReference type="PANTHER" id="PTHR42928">
    <property type="entry name" value="TRICARBOXYLATE-BINDING PROTEIN"/>
    <property type="match status" value="1"/>
</dbReference>
<evidence type="ECO:0008006" key="5">
    <source>
        <dbReference type="Google" id="ProtNLM"/>
    </source>
</evidence>
<feature type="signal peptide" evidence="2">
    <location>
        <begin position="1"/>
        <end position="32"/>
    </location>
</feature>
<keyword evidence="2" id="KW-0732">Signal</keyword>
<dbReference type="PIRSF" id="PIRSF017082">
    <property type="entry name" value="YflP"/>
    <property type="match status" value="1"/>
</dbReference>
<dbReference type="InterPro" id="IPR042100">
    <property type="entry name" value="Bug_dom1"/>
</dbReference>
<dbReference type="Pfam" id="PF03401">
    <property type="entry name" value="TctC"/>
    <property type="match status" value="1"/>
</dbReference>
<dbReference type="PANTHER" id="PTHR42928:SF5">
    <property type="entry name" value="BLR1237 PROTEIN"/>
    <property type="match status" value="1"/>
</dbReference>
<evidence type="ECO:0000256" key="1">
    <source>
        <dbReference type="ARBA" id="ARBA00006987"/>
    </source>
</evidence>
<dbReference type="InterPro" id="IPR005064">
    <property type="entry name" value="BUG"/>
</dbReference>
<proteinExistence type="inferred from homology"/>
<dbReference type="Gene3D" id="3.40.190.150">
    <property type="entry name" value="Bordetella uptake gene, domain 1"/>
    <property type="match status" value="1"/>
</dbReference>
<dbReference type="EMBL" id="JAANES010000001">
    <property type="protein sequence ID" value="MBS3018506.1"/>
    <property type="molecule type" value="Genomic_DNA"/>
</dbReference>
<protein>
    <recommendedName>
        <fullName evidence="5">Tripartite tricarboxylate transporter substrate binding protein</fullName>
    </recommendedName>
</protein>
<keyword evidence="4" id="KW-1185">Reference proteome</keyword>